<keyword evidence="3" id="KW-1185">Reference proteome</keyword>
<dbReference type="Gene3D" id="3.40.630.30">
    <property type="match status" value="1"/>
</dbReference>
<sequence>MLPVPPSEVALLALDPETDCVASACHFGFDESGEQFIIRALAINVDYQRRGLGTKTLGIALNALADTKKASGIDCGVFARIHPLNEPSRQLFTNAGFICLGTFTANLDTWVYME</sequence>
<gene>
    <name evidence="2" type="ORF">SAMN05216219_0625</name>
</gene>
<dbReference type="AlphaFoldDB" id="A0A1I4Z093"/>
<evidence type="ECO:0000313" key="2">
    <source>
        <dbReference type="EMBL" id="SFN43369.1"/>
    </source>
</evidence>
<accession>A0A1I4Z093</accession>
<dbReference type="Proteomes" id="UP000198867">
    <property type="component" value="Unassembled WGS sequence"/>
</dbReference>
<dbReference type="OrthoDB" id="5126313at2"/>
<dbReference type="EMBL" id="FOVM01000001">
    <property type="protein sequence ID" value="SFN43369.1"/>
    <property type="molecule type" value="Genomic_DNA"/>
</dbReference>
<dbReference type="GO" id="GO:0016747">
    <property type="term" value="F:acyltransferase activity, transferring groups other than amino-acyl groups"/>
    <property type="evidence" value="ECO:0007669"/>
    <property type="project" value="InterPro"/>
</dbReference>
<keyword evidence="2" id="KW-0808">Transferase</keyword>
<dbReference type="Pfam" id="PF00583">
    <property type="entry name" value="Acetyltransf_1"/>
    <property type="match status" value="1"/>
</dbReference>
<dbReference type="InterPro" id="IPR016181">
    <property type="entry name" value="Acyl_CoA_acyltransferase"/>
</dbReference>
<dbReference type="InterPro" id="IPR000182">
    <property type="entry name" value="GNAT_dom"/>
</dbReference>
<feature type="domain" description="N-acetyltransferase" evidence="1">
    <location>
        <begin position="18"/>
        <end position="97"/>
    </location>
</feature>
<organism evidence="2 3">
    <name type="scientific">Mycetocola miduiensis</name>
    <dbReference type="NCBI Taxonomy" id="995034"/>
    <lineage>
        <taxon>Bacteria</taxon>
        <taxon>Bacillati</taxon>
        <taxon>Actinomycetota</taxon>
        <taxon>Actinomycetes</taxon>
        <taxon>Micrococcales</taxon>
        <taxon>Microbacteriaceae</taxon>
        <taxon>Mycetocola</taxon>
    </lineage>
</organism>
<name>A0A1I4Z093_9MICO</name>
<protein>
    <submittedName>
        <fullName evidence="2">Acetyltransferase (GNAT) family protein</fullName>
    </submittedName>
</protein>
<proteinExistence type="predicted"/>
<dbReference type="RefSeq" id="WP_090708675.1">
    <property type="nucleotide sequence ID" value="NZ_FOVM01000001.1"/>
</dbReference>
<evidence type="ECO:0000259" key="1">
    <source>
        <dbReference type="Pfam" id="PF00583"/>
    </source>
</evidence>
<evidence type="ECO:0000313" key="3">
    <source>
        <dbReference type="Proteomes" id="UP000198867"/>
    </source>
</evidence>
<dbReference type="SUPFAM" id="SSF55729">
    <property type="entry name" value="Acyl-CoA N-acyltransferases (Nat)"/>
    <property type="match status" value="1"/>
</dbReference>
<reference evidence="3" key="1">
    <citation type="submission" date="2016-10" db="EMBL/GenBank/DDBJ databases">
        <authorList>
            <person name="Varghese N."/>
            <person name="Submissions S."/>
        </authorList>
    </citation>
    <scope>NUCLEOTIDE SEQUENCE [LARGE SCALE GENOMIC DNA]</scope>
    <source>
        <strain evidence="3">CGMCC 1.11101</strain>
    </source>
</reference>